<dbReference type="PANTHER" id="PTHR46025">
    <property type="entry name" value="XYLOSYLTRANSFERASE OXT"/>
    <property type="match status" value="1"/>
</dbReference>
<dbReference type="GO" id="GO:0050650">
    <property type="term" value="P:chondroitin sulfate proteoglycan biosynthetic process"/>
    <property type="evidence" value="ECO:0007669"/>
    <property type="project" value="TreeGrafter"/>
</dbReference>
<keyword evidence="7" id="KW-0256">Endoplasmic reticulum</keyword>
<gene>
    <name evidence="15" type="ORF">NIES267_03250</name>
</gene>
<evidence type="ECO:0000256" key="11">
    <source>
        <dbReference type="ARBA" id="ARBA00023136"/>
    </source>
</evidence>
<evidence type="ECO:0000256" key="3">
    <source>
        <dbReference type="ARBA" id="ARBA00022676"/>
    </source>
</evidence>
<name>A0A1Z4LHZ3_9CYAN</name>
<evidence type="ECO:0000256" key="1">
    <source>
        <dbReference type="ARBA" id="ARBA00004323"/>
    </source>
</evidence>
<keyword evidence="11" id="KW-0472">Membrane</keyword>
<evidence type="ECO:0000256" key="7">
    <source>
        <dbReference type="ARBA" id="ARBA00022824"/>
    </source>
</evidence>
<evidence type="ECO:0000256" key="12">
    <source>
        <dbReference type="ARBA" id="ARBA00023157"/>
    </source>
</evidence>
<evidence type="ECO:0000256" key="13">
    <source>
        <dbReference type="ARBA" id="ARBA00023180"/>
    </source>
</evidence>
<comment type="subcellular location">
    <subcellularLocation>
        <location evidence="2">Endoplasmic reticulum membrane</location>
        <topology evidence="2">Single-pass type II membrane protein</topology>
    </subcellularLocation>
    <subcellularLocation>
        <location evidence="1">Golgi apparatus membrane</location>
        <topology evidence="1">Single-pass type II membrane protein</topology>
    </subcellularLocation>
</comment>
<accession>A0A1Z4LHZ3</accession>
<dbReference type="PANTHER" id="PTHR46025:SF3">
    <property type="entry name" value="XYLOSYLTRANSFERASE OXT"/>
    <property type="match status" value="1"/>
</dbReference>
<evidence type="ECO:0000313" key="16">
    <source>
        <dbReference type="Proteomes" id="UP000218418"/>
    </source>
</evidence>
<evidence type="ECO:0000256" key="6">
    <source>
        <dbReference type="ARBA" id="ARBA00022723"/>
    </source>
</evidence>
<keyword evidence="3" id="KW-0328">Glycosyltransferase</keyword>
<keyword evidence="5" id="KW-0812">Transmembrane</keyword>
<dbReference type="GO" id="GO:0016020">
    <property type="term" value="C:membrane"/>
    <property type="evidence" value="ECO:0007669"/>
    <property type="project" value="InterPro"/>
</dbReference>
<sequence>MRVCYLIQTYKNPEQIYRLVRLIKNTTANSFIIVSHNFSSCNLNISLLKKFQNVKVIHNNGVMMGSFGILQGFFDAIAWLLNQNIKFDWLINLTGQDYPTQPLSKIEKLLHSTKYDGFVEYYDVYSKQSPWSKKVVDTRYLYSYKHFKEYLSPRQKYMLRPIKHIVNNCQPFFRLDYSYGLILGMKNFYHLFDKHFTCYGGSFFTTISQACVTYLHNFVREHPRVLDYYKKTFIPEESFIQTVLVNSKQFNLYNSNFRYTDFSGSRHGHPRILTAKDFPSLTQANIHFARKFDMNVDSTILDKLDRRILTSKDINIDMSSIECVTKQNNYVNLSNHKIAFNES</sequence>
<reference evidence="15 16" key="1">
    <citation type="submission" date="2017-06" db="EMBL/GenBank/DDBJ databases">
        <title>Genome sequencing of cyanobaciteial culture collection at National Institute for Environmental Studies (NIES).</title>
        <authorList>
            <person name="Hirose Y."/>
            <person name="Shimura Y."/>
            <person name="Fujisawa T."/>
            <person name="Nakamura Y."/>
            <person name="Kawachi M."/>
        </authorList>
    </citation>
    <scope>NUCLEOTIDE SEQUENCE [LARGE SCALE GENOMIC DNA]</scope>
    <source>
        <strain evidence="15 16">NIES-267</strain>
    </source>
</reference>
<keyword evidence="8" id="KW-0735">Signal-anchor</keyword>
<evidence type="ECO:0000256" key="8">
    <source>
        <dbReference type="ARBA" id="ARBA00022968"/>
    </source>
</evidence>
<dbReference type="AlphaFoldDB" id="A0A1Z4LHZ3"/>
<dbReference type="OrthoDB" id="7943907at2"/>
<keyword evidence="13" id="KW-0325">Glycoprotein</keyword>
<evidence type="ECO:0000256" key="14">
    <source>
        <dbReference type="ARBA" id="ARBA00042865"/>
    </source>
</evidence>
<protein>
    <recommendedName>
        <fullName evidence="14">Peptide O-xylosyltransferase</fullName>
    </recommendedName>
</protein>
<evidence type="ECO:0000256" key="10">
    <source>
        <dbReference type="ARBA" id="ARBA00023034"/>
    </source>
</evidence>
<keyword evidence="16" id="KW-1185">Reference proteome</keyword>
<dbReference type="Pfam" id="PF02485">
    <property type="entry name" value="Branch"/>
    <property type="match status" value="1"/>
</dbReference>
<keyword evidence="4" id="KW-0808">Transferase</keyword>
<evidence type="ECO:0000256" key="9">
    <source>
        <dbReference type="ARBA" id="ARBA00022989"/>
    </source>
</evidence>
<keyword evidence="10" id="KW-0333">Golgi apparatus</keyword>
<evidence type="ECO:0000313" key="15">
    <source>
        <dbReference type="EMBL" id="BAY80860.1"/>
    </source>
</evidence>
<dbReference type="InterPro" id="IPR043538">
    <property type="entry name" value="XYLT"/>
</dbReference>
<dbReference type="GO" id="GO:0030158">
    <property type="term" value="F:protein xylosyltransferase activity"/>
    <property type="evidence" value="ECO:0007669"/>
    <property type="project" value="InterPro"/>
</dbReference>
<dbReference type="EMBL" id="AP018227">
    <property type="protein sequence ID" value="BAY80860.1"/>
    <property type="molecule type" value="Genomic_DNA"/>
</dbReference>
<evidence type="ECO:0000256" key="5">
    <source>
        <dbReference type="ARBA" id="ARBA00022692"/>
    </source>
</evidence>
<organism evidence="15 16">
    <name type="scientific">Calothrix parasitica NIES-267</name>
    <dbReference type="NCBI Taxonomy" id="1973488"/>
    <lineage>
        <taxon>Bacteria</taxon>
        <taxon>Bacillati</taxon>
        <taxon>Cyanobacteriota</taxon>
        <taxon>Cyanophyceae</taxon>
        <taxon>Nostocales</taxon>
        <taxon>Calotrichaceae</taxon>
        <taxon>Calothrix</taxon>
    </lineage>
</organism>
<dbReference type="InterPro" id="IPR003406">
    <property type="entry name" value="Glyco_trans_14"/>
</dbReference>
<evidence type="ECO:0000256" key="2">
    <source>
        <dbReference type="ARBA" id="ARBA00004648"/>
    </source>
</evidence>
<keyword evidence="9" id="KW-1133">Transmembrane helix</keyword>
<proteinExistence type="predicted"/>
<dbReference type="Proteomes" id="UP000218418">
    <property type="component" value="Chromosome"/>
</dbReference>
<dbReference type="GO" id="GO:0046872">
    <property type="term" value="F:metal ion binding"/>
    <property type="evidence" value="ECO:0007669"/>
    <property type="project" value="UniProtKB-KW"/>
</dbReference>
<keyword evidence="12" id="KW-1015">Disulfide bond</keyword>
<keyword evidence="6" id="KW-0479">Metal-binding</keyword>
<evidence type="ECO:0000256" key="4">
    <source>
        <dbReference type="ARBA" id="ARBA00022679"/>
    </source>
</evidence>
<dbReference type="GO" id="GO:0015012">
    <property type="term" value="P:heparan sulfate proteoglycan biosynthetic process"/>
    <property type="evidence" value="ECO:0007669"/>
    <property type="project" value="TreeGrafter"/>
</dbReference>